<sequence length="39" mass="4633">MEKSVSKEKGEFIMTTMERWMNESYHKGVQEIADLLIKD</sequence>
<dbReference type="EMBL" id="CP061799">
    <property type="protein sequence ID" value="QTA78316.1"/>
    <property type="molecule type" value="Genomic_DNA"/>
</dbReference>
<dbReference type="KEGG" id="dli:dnl_05370"/>
<protein>
    <submittedName>
        <fullName evidence="1">Uncharacterized protein</fullName>
    </submittedName>
</protein>
<proteinExistence type="predicted"/>
<gene>
    <name evidence="1" type="ORF">dnl_05370</name>
</gene>
<keyword evidence="2" id="KW-1185">Reference proteome</keyword>
<dbReference type="Proteomes" id="UP000663720">
    <property type="component" value="Chromosome"/>
</dbReference>
<dbReference type="AlphaFoldDB" id="A0A975B3W8"/>
<organism evidence="1 2">
    <name type="scientific">Desulfonema limicola</name>
    <dbReference type="NCBI Taxonomy" id="45656"/>
    <lineage>
        <taxon>Bacteria</taxon>
        <taxon>Pseudomonadati</taxon>
        <taxon>Thermodesulfobacteriota</taxon>
        <taxon>Desulfobacteria</taxon>
        <taxon>Desulfobacterales</taxon>
        <taxon>Desulfococcaceae</taxon>
        <taxon>Desulfonema</taxon>
    </lineage>
</organism>
<evidence type="ECO:0000313" key="1">
    <source>
        <dbReference type="EMBL" id="QTA78316.1"/>
    </source>
</evidence>
<name>A0A975B3W8_9BACT</name>
<accession>A0A975B3W8</accession>
<evidence type="ECO:0000313" key="2">
    <source>
        <dbReference type="Proteomes" id="UP000663720"/>
    </source>
</evidence>
<reference evidence="1" key="1">
    <citation type="journal article" date="2021" name="Microb. Physiol.">
        <title>Proteogenomic Insights into the Physiology of Marine, Sulfate-Reducing, Filamentous Desulfonema limicola and Desulfonema magnum.</title>
        <authorList>
            <person name="Schnaars V."/>
            <person name="Wohlbrand L."/>
            <person name="Scheve S."/>
            <person name="Hinrichs C."/>
            <person name="Reinhardt R."/>
            <person name="Rabus R."/>
        </authorList>
    </citation>
    <scope>NUCLEOTIDE SEQUENCE</scope>
    <source>
        <strain evidence="1">5ac10</strain>
    </source>
</reference>